<protein>
    <submittedName>
        <fullName evidence="1">Uncharacterized protein</fullName>
    </submittedName>
</protein>
<gene>
    <name evidence="1" type="ORF">Sspor_28870</name>
</gene>
<dbReference type="Proteomes" id="UP000608522">
    <property type="component" value="Unassembled WGS sequence"/>
</dbReference>
<accession>A0ABQ3TAB3</accession>
<dbReference type="RefSeq" id="WP_202199402.1">
    <property type="nucleotide sequence ID" value="NZ_BAAATO010000026.1"/>
</dbReference>
<name>A0ABQ3TAB3_9ACTN</name>
<evidence type="ECO:0000313" key="1">
    <source>
        <dbReference type="EMBL" id="GHI77326.1"/>
    </source>
</evidence>
<comment type="caution">
    <text evidence="1">The sequence shown here is derived from an EMBL/GenBank/DDBJ whole genome shotgun (WGS) entry which is preliminary data.</text>
</comment>
<evidence type="ECO:0000313" key="2">
    <source>
        <dbReference type="Proteomes" id="UP000608522"/>
    </source>
</evidence>
<keyword evidence="2" id="KW-1185">Reference proteome</keyword>
<proteinExistence type="predicted"/>
<organism evidence="1 2">
    <name type="scientific">Streptomyces spororaveus</name>
    <dbReference type="NCBI Taxonomy" id="284039"/>
    <lineage>
        <taxon>Bacteria</taxon>
        <taxon>Bacillati</taxon>
        <taxon>Actinomycetota</taxon>
        <taxon>Actinomycetes</taxon>
        <taxon>Kitasatosporales</taxon>
        <taxon>Streptomycetaceae</taxon>
        <taxon>Streptomyces</taxon>
    </lineage>
</organism>
<reference evidence="2" key="1">
    <citation type="submission" date="2023-07" db="EMBL/GenBank/DDBJ databases">
        <title>Whole genome shotgun sequence of Streptomyces spororaveus NBRC 15456.</title>
        <authorList>
            <person name="Komaki H."/>
            <person name="Tamura T."/>
        </authorList>
    </citation>
    <scope>NUCLEOTIDE SEQUENCE [LARGE SCALE GENOMIC DNA]</scope>
    <source>
        <strain evidence="2">NBRC 15456</strain>
    </source>
</reference>
<dbReference type="EMBL" id="BNED01000005">
    <property type="protein sequence ID" value="GHI77326.1"/>
    <property type="molecule type" value="Genomic_DNA"/>
</dbReference>
<sequence length="77" mass="8269">MSTATTACRSESAPLLDVAYCDCGGKLHLRQVKRKRLGMVPADPAMDVVLRAMGEHAESMAQLEKRGAVGPTRLGRT</sequence>